<protein>
    <recommendedName>
        <fullName evidence="4">MoaB/Mog domain-containing protein</fullName>
    </recommendedName>
</protein>
<evidence type="ECO:0000256" key="2">
    <source>
        <dbReference type="ARBA" id="ARBA00023150"/>
    </source>
</evidence>
<dbReference type="CDD" id="cd00886">
    <property type="entry name" value="MogA_MoaB"/>
    <property type="match status" value="1"/>
</dbReference>
<evidence type="ECO:0000259" key="4">
    <source>
        <dbReference type="SMART" id="SM00852"/>
    </source>
</evidence>
<proteinExistence type="inferred from homology"/>
<comment type="similarity">
    <text evidence="1">Belongs to the MoaB/Mog family.</text>
</comment>
<dbReference type="SMART" id="SM00852">
    <property type="entry name" value="MoCF_biosynth"/>
    <property type="match status" value="1"/>
</dbReference>
<dbReference type="Pfam" id="PF00994">
    <property type="entry name" value="MoCF_biosynth"/>
    <property type="match status" value="1"/>
</dbReference>
<dbReference type="PIRSF" id="PIRSF006443">
    <property type="entry name" value="MoaB"/>
    <property type="match status" value="1"/>
</dbReference>
<dbReference type="PROSITE" id="PS01078">
    <property type="entry name" value="MOCF_BIOSYNTHESIS_1"/>
    <property type="match status" value="1"/>
</dbReference>
<dbReference type="PANTHER" id="PTHR43232:SF2">
    <property type="entry name" value="MOLYBDENUM COFACTOR BIOSYNTHESIS PROTEIN B"/>
    <property type="match status" value="1"/>
</dbReference>
<evidence type="ECO:0000313" key="5">
    <source>
        <dbReference type="EMBL" id="KXA91666.1"/>
    </source>
</evidence>
<dbReference type="EMBL" id="LHXN01000105">
    <property type="protein sequence ID" value="KXA91666.1"/>
    <property type="molecule type" value="Genomic_DNA"/>
</dbReference>
<dbReference type="Proteomes" id="UP000070373">
    <property type="component" value="Unassembled WGS sequence"/>
</dbReference>
<dbReference type="GO" id="GO:0005829">
    <property type="term" value="C:cytosol"/>
    <property type="evidence" value="ECO:0007669"/>
    <property type="project" value="TreeGrafter"/>
</dbReference>
<evidence type="ECO:0000256" key="3">
    <source>
        <dbReference type="SAM" id="MobiDB-lite"/>
    </source>
</evidence>
<keyword evidence="2" id="KW-0501">Molybdenum cofactor biosynthesis</keyword>
<feature type="domain" description="MoaB/Mog" evidence="4">
    <location>
        <begin position="1"/>
        <end position="142"/>
    </location>
</feature>
<evidence type="ECO:0000313" key="6">
    <source>
        <dbReference type="Proteomes" id="UP000070373"/>
    </source>
</evidence>
<dbReference type="GO" id="GO:0006777">
    <property type="term" value="P:Mo-molybdopterin cofactor biosynthetic process"/>
    <property type="evidence" value="ECO:0007669"/>
    <property type="project" value="UniProtKB-KW"/>
</dbReference>
<keyword evidence="6" id="KW-1185">Reference proteome</keyword>
<gene>
    <name evidence="5" type="ORF">AKJ64_04610</name>
</gene>
<dbReference type="InterPro" id="IPR012245">
    <property type="entry name" value="MoaB"/>
</dbReference>
<dbReference type="InterPro" id="IPR001453">
    <property type="entry name" value="MoaB/Mog_dom"/>
</dbReference>
<feature type="region of interest" description="Disordered" evidence="3">
    <location>
        <begin position="44"/>
        <end position="64"/>
    </location>
</feature>
<organism evidence="5 6">
    <name type="scientific">candidate division MSBL1 archaeon SCGC-AAA259E17</name>
    <dbReference type="NCBI Taxonomy" id="1698263"/>
    <lineage>
        <taxon>Archaea</taxon>
        <taxon>Methanobacteriati</taxon>
        <taxon>Methanobacteriota</taxon>
        <taxon>candidate division MSBL1</taxon>
    </lineage>
</organism>
<dbReference type="NCBIfam" id="TIGR00177">
    <property type="entry name" value="molyb_syn"/>
    <property type="match status" value="1"/>
</dbReference>
<name>A0A133UBV7_9EURY</name>
<dbReference type="InterPro" id="IPR008284">
    <property type="entry name" value="MoCF_biosynth_CS"/>
</dbReference>
<dbReference type="AlphaFoldDB" id="A0A133UBV7"/>
<dbReference type="SUPFAM" id="SSF53218">
    <property type="entry name" value="Molybdenum cofactor biosynthesis proteins"/>
    <property type="match status" value="1"/>
</dbReference>
<dbReference type="InterPro" id="IPR036425">
    <property type="entry name" value="MoaB/Mog-like_dom_sf"/>
</dbReference>
<dbReference type="PANTHER" id="PTHR43232">
    <property type="entry name" value="MOLYBDENUM COFACTOR BIOSYNTHESIS PROTEIN B"/>
    <property type="match status" value="1"/>
</dbReference>
<feature type="compositionally biased region" description="Basic and acidic residues" evidence="3">
    <location>
        <begin position="44"/>
        <end position="54"/>
    </location>
</feature>
<dbReference type="Gene3D" id="3.40.980.10">
    <property type="entry name" value="MoaB/Mog-like domain"/>
    <property type="match status" value="1"/>
</dbReference>
<evidence type="ECO:0000256" key="1">
    <source>
        <dbReference type="ARBA" id="ARBA00006112"/>
    </source>
</evidence>
<feature type="non-terminal residue" evidence="5">
    <location>
        <position position="1"/>
    </location>
</feature>
<feature type="region of interest" description="Disordered" evidence="3">
    <location>
        <begin position="1"/>
        <end position="22"/>
    </location>
</feature>
<accession>A0A133UBV7</accession>
<reference evidence="5 6" key="1">
    <citation type="journal article" date="2016" name="Sci. Rep.">
        <title>Metabolic traits of an uncultured archaeal lineage -MSBL1- from brine pools of the Red Sea.</title>
        <authorList>
            <person name="Mwirichia R."/>
            <person name="Alam I."/>
            <person name="Rashid M."/>
            <person name="Vinu M."/>
            <person name="Ba-Alawi W."/>
            <person name="Anthony Kamau A."/>
            <person name="Kamanda Ngugi D."/>
            <person name="Goker M."/>
            <person name="Klenk H.P."/>
            <person name="Bajic V."/>
            <person name="Stingl U."/>
        </authorList>
    </citation>
    <scope>NUCLEOTIDE SEQUENCE [LARGE SCALE GENOMIC DNA]</scope>
    <source>
        <strain evidence="5">SCGC-AAA259E17</strain>
    </source>
</reference>
<sequence length="148" mass="16293">DSLKKSGKGKGEDESGDIIQKKLKEEGYSSERIIISDEDEEIRKELSKSSKNPEIDALITTGGTGITSRDRTVDVVKELFEKELPGFGELMRSESYEEVGKAAFLSRTTAGIVDKKPIFCLPGSPNSVRNGMKIIIPELAHTVKHARE</sequence>
<comment type="caution">
    <text evidence="5">The sequence shown here is derived from an EMBL/GenBank/DDBJ whole genome shotgun (WGS) entry which is preliminary data.</text>
</comment>